<reference evidence="1 2" key="1">
    <citation type="submission" date="2021-03" db="EMBL/GenBank/DDBJ databases">
        <title>Actinomadura violae sp. nov., isolated from lichen in Thailand.</title>
        <authorList>
            <person name="Kanchanasin P."/>
            <person name="Saeng-In P."/>
            <person name="Phongsopitanun W."/>
            <person name="Yuki M."/>
            <person name="Kudo T."/>
            <person name="Ohkuma M."/>
            <person name="Tanasupawat S."/>
        </authorList>
    </citation>
    <scope>NUCLEOTIDE SEQUENCE [LARGE SCALE GENOMIC DNA]</scope>
    <source>
        <strain evidence="1 2">LCR2-06</strain>
    </source>
</reference>
<dbReference type="EMBL" id="JAGEPF010000016">
    <property type="protein sequence ID" value="MBO2461172.1"/>
    <property type="molecule type" value="Genomic_DNA"/>
</dbReference>
<evidence type="ECO:0000313" key="2">
    <source>
        <dbReference type="Proteomes" id="UP000680206"/>
    </source>
</evidence>
<keyword evidence="2" id="KW-1185">Reference proteome</keyword>
<accession>A0ABS3RWN8</accession>
<organism evidence="1 2">
    <name type="scientific">Actinomadura violacea</name>
    <dbReference type="NCBI Taxonomy" id="2819934"/>
    <lineage>
        <taxon>Bacteria</taxon>
        <taxon>Bacillati</taxon>
        <taxon>Actinomycetota</taxon>
        <taxon>Actinomycetes</taxon>
        <taxon>Streptosporangiales</taxon>
        <taxon>Thermomonosporaceae</taxon>
        <taxon>Actinomadura</taxon>
    </lineage>
</organism>
<dbReference type="RefSeq" id="WP_208244533.1">
    <property type="nucleotide sequence ID" value="NZ_JAGEPF010000016.1"/>
</dbReference>
<gene>
    <name evidence="1" type="ORF">J4709_26665</name>
</gene>
<name>A0ABS3RWN8_9ACTN</name>
<evidence type="ECO:0000313" key="1">
    <source>
        <dbReference type="EMBL" id="MBO2461172.1"/>
    </source>
</evidence>
<protein>
    <submittedName>
        <fullName evidence="1">Uncharacterized protein</fullName>
    </submittedName>
</protein>
<proteinExistence type="predicted"/>
<dbReference type="Proteomes" id="UP000680206">
    <property type="component" value="Unassembled WGS sequence"/>
</dbReference>
<comment type="caution">
    <text evidence="1">The sequence shown here is derived from an EMBL/GenBank/DDBJ whole genome shotgun (WGS) entry which is preliminary data.</text>
</comment>
<sequence>MNDRLAAAGCRVHGTGCSIPWGYDEAHTDQHHPYTPEQLAGREECPHRYAYPTVEDYLEGWRLWRVYRNENRLNPAEAAVRWAVIEERIISALPPHITAATLRPYLASPPAAQLPSAEHGTG</sequence>